<protein>
    <submittedName>
        <fullName evidence="3">DUF4229 domain-containing protein</fullName>
    </submittedName>
</protein>
<keyword evidence="2" id="KW-1133">Transmembrane helix</keyword>
<evidence type="ECO:0000313" key="4">
    <source>
        <dbReference type="Proteomes" id="UP001138997"/>
    </source>
</evidence>
<feature type="transmembrane region" description="Helical" evidence="2">
    <location>
        <begin position="9"/>
        <end position="26"/>
    </location>
</feature>
<feature type="compositionally biased region" description="Acidic residues" evidence="1">
    <location>
        <begin position="82"/>
        <end position="91"/>
    </location>
</feature>
<organism evidence="3 4">
    <name type="scientific">Kineosporia babensis</name>
    <dbReference type="NCBI Taxonomy" id="499548"/>
    <lineage>
        <taxon>Bacteria</taxon>
        <taxon>Bacillati</taxon>
        <taxon>Actinomycetota</taxon>
        <taxon>Actinomycetes</taxon>
        <taxon>Kineosporiales</taxon>
        <taxon>Kineosporiaceae</taxon>
        <taxon>Kineosporia</taxon>
    </lineage>
</organism>
<keyword evidence="4" id="KW-1185">Reference proteome</keyword>
<dbReference type="AlphaFoldDB" id="A0A9X1SUQ2"/>
<comment type="caution">
    <text evidence="3">The sequence shown here is derived from an EMBL/GenBank/DDBJ whole genome shotgun (WGS) entry which is preliminary data.</text>
</comment>
<keyword evidence="2" id="KW-0472">Membrane</keyword>
<evidence type="ECO:0000313" key="3">
    <source>
        <dbReference type="EMBL" id="MCD5313149.1"/>
    </source>
</evidence>
<accession>A0A9X1SUQ2</accession>
<gene>
    <name evidence="3" type="ORF">LR394_19770</name>
</gene>
<reference evidence="3" key="1">
    <citation type="submission" date="2021-11" db="EMBL/GenBank/DDBJ databases">
        <title>Streptomyces corallinus and Kineosporia corallina sp. nov., two new coral-derived marine actinobacteria.</title>
        <authorList>
            <person name="Buangrab K."/>
            <person name="Sutthacheep M."/>
            <person name="Yeemin T."/>
            <person name="Harunari E."/>
            <person name="Igarashi Y."/>
            <person name="Sripreechasak P."/>
            <person name="Kanchanasin P."/>
            <person name="Tanasupawat S."/>
            <person name="Phongsopitanun W."/>
        </authorList>
    </citation>
    <scope>NUCLEOTIDE SEQUENCE</scope>
    <source>
        <strain evidence="3">JCM 31032</strain>
    </source>
</reference>
<feature type="region of interest" description="Disordered" evidence="1">
    <location>
        <begin position="74"/>
        <end position="101"/>
    </location>
</feature>
<dbReference type="RefSeq" id="WP_231444069.1">
    <property type="nucleotide sequence ID" value="NZ_JAJOMB010000010.1"/>
</dbReference>
<dbReference type="Pfam" id="PF14012">
    <property type="entry name" value="DUF4229"/>
    <property type="match status" value="1"/>
</dbReference>
<name>A0A9X1SUQ2_9ACTN</name>
<dbReference type="Proteomes" id="UP001138997">
    <property type="component" value="Unassembled WGS sequence"/>
</dbReference>
<dbReference type="EMBL" id="JAJOMB010000010">
    <property type="protein sequence ID" value="MCD5313149.1"/>
    <property type="molecule type" value="Genomic_DNA"/>
</dbReference>
<proteinExistence type="predicted"/>
<evidence type="ECO:0000256" key="2">
    <source>
        <dbReference type="SAM" id="Phobius"/>
    </source>
</evidence>
<dbReference type="InterPro" id="IPR025323">
    <property type="entry name" value="DUF4229"/>
</dbReference>
<evidence type="ECO:0000256" key="1">
    <source>
        <dbReference type="SAM" id="MobiDB-lite"/>
    </source>
</evidence>
<keyword evidence="2" id="KW-0812">Transmembrane</keyword>
<sequence>MHQALIKYTAMRVAIFVAVLIVLGLLMGGSLLLIVIAWVISVALSYLFLSKPREEVSIALAERTQRRLDDKAAARAAGLDRSDDEVEDDLAAEQISPDKRP</sequence>